<protein>
    <recommendedName>
        <fullName evidence="3">DUF2846 domain-containing protein</fullName>
    </recommendedName>
</protein>
<evidence type="ECO:0008006" key="3">
    <source>
        <dbReference type="Google" id="ProtNLM"/>
    </source>
</evidence>
<feature type="compositionally biased region" description="Basic and acidic residues" evidence="1">
    <location>
        <begin position="160"/>
        <end position="170"/>
    </location>
</feature>
<organism evidence="2">
    <name type="scientific">hydrothermal vent metagenome</name>
    <dbReference type="NCBI Taxonomy" id="652676"/>
    <lineage>
        <taxon>unclassified sequences</taxon>
        <taxon>metagenomes</taxon>
        <taxon>ecological metagenomes</taxon>
    </lineage>
</organism>
<reference evidence="2" key="1">
    <citation type="submission" date="2016-10" db="EMBL/GenBank/DDBJ databases">
        <authorList>
            <person name="de Groot N.N."/>
        </authorList>
    </citation>
    <scope>NUCLEOTIDE SEQUENCE</scope>
</reference>
<dbReference type="EMBL" id="FPHF01000029">
    <property type="protein sequence ID" value="SFV55593.1"/>
    <property type="molecule type" value="Genomic_DNA"/>
</dbReference>
<sequence length="189" mass="21332">MKKVSILLMSLLSFFMVSCSNLEVGLEEDSVFYGGGVLYIYLDDEKAIEGEYKVYINKEDTEVSLTNHFKTRFGITPGQTNIQILRGTDSASIDIFLQASNNYYIKVIKNNQDKIEISQVQRNELAVDADESALYLDEHTPEETSKTVNSEEVKATSMKDTAKKEVKRPASVETENETTISYDKNAGWE</sequence>
<name>A0A1W1BPZ2_9ZZZZ</name>
<gene>
    <name evidence="2" type="ORF">MNB_SM-4-1526</name>
</gene>
<feature type="region of interest" description="Disordered" evidence="1">
    <location>
        <begin position="138"/>
        <end position="189"/>
    </location>
</feature>
<accession>A0A1W1BPZ2</accession>
<proteinExistence type="predicted"/>
<dbReference type="AlphaFoldDB" id="A0A1W1BPZ2"/>
<dbReference type="PROSITE" id="PS51257">
    <property type="entry name" value="PROKAR_LIPOPROTEIN"/>
    <property type="match status" value="1"/>
</dbReference>
<evidence type="ECO:0000313" key="2">
    <source>
        <dbReference type="EMBL" id="SFV55593.1"/>
    </source>
</evidence>
<evidence type="ECO:0000256" key="1">
    <source>
        <dbReference type="SAM" id="MobiDB-lite"/>
    </source>
</evidence>
<feature type="compositionally biased region" description="Basic and acidic residues" evidence="1">
    <location>
        <begin position="138"/>
        <end position="154"/>
    </location>
</feature>